<evidence type="ECO:0000313" key="2">
    <source>
        <dbReference type="Proteomes" id="UP000030762"/>
    </source>
</evidence>
<dbReference type="VEuPathDB" id="FungiDB:SDRG_15873"/>
<keyword evidence="2" id="KW-1185">Reference proteome</keyword>
<proteinExistence type="predicted"/>
<dbReference type="EMBL" id="JH767235">
    <property type="protein sequence ID" value="EQC26286.1"/>
    <property type="molecule type" value="Genomic_DNA"/>
</dbReference>
<evidence type="ECO:0000313" key="1">
    <source>
        <dbReference type="EMBL" id="EQC26286.1"/>
    </source>
</evidence>
<gene>
    <name evidence="1" type="ORF">SDRG_15873</name>
</gene>
<organism evidence="1 2">
    <name type="scientific">Saprolegnia diclina (strain VS20)</name>
    <dbReference type="NCBI Taxonomy" id="1156394"/>
    <lineage>
        <taxon>Eukaryota</taxon>
        <taxon>Sar</taxon>
        <taxon>Stramenopiles</taxon>
        <taxon>Oomycota</taxon>
        <taxon>Saprolegniomycetes</taxon>
        <taxon>Saprolegniales</taxon>
        <taxon>Saprolegniaceae</taxon>
        <taxon>Saprolegnia</taxon>
    </lineage>
</organism>
<dbReference type="OrthoDB" id="10311336at2759"/>
<accession>T0PVI5</accession>
<dbReference type="RefSeq" id="XP_008620281.1">
    <property type="nucleotide sequence ID" value="XM_008622059.1"/>
</dbReference>
<reference evidence="1 2" key="1">
    <citation type="submission" date="2012-04" db="EMBL/GenBank/DDBJ databases">
        <title>The Genome Sequence of Saprolegnia declina VS20.</title>
        <authorList>
            <consortium name="The Broad Institute Genome Sequencing Platform"/>
            <person name="Russ C."/>
            <person name="Nusbaum C."/>
            <person name="Tyler B."/>
            <person name="van West P."/>
            <person name="Dieguez-Uribeondo J."/>
            <person name="de Bruijn I."/>
            <person name="Tripathy S."/>
            <person name="Jiang R."/>
            <person name="Young S.K."/>
            <person name="Zeng Q."/>
            <person name="Gargeya S."/>
            <person name="Fitzgerald M."/>
            <person name="Haas B."/>
            <person name="Abouelleil A."/>
            <person name="Alvarado L."/>
            <person name="Arachchi H.M."/>
            <person name="Berlin A."/>
            <person name="Chapman S.B."/>
            <person name="Goldberg J."/>
            <person name="Griggs A."/>
            <person name="Gujja S."/>
            <person name="Hansen M."/>
            <person name="Howarth C."/>
            <person name="Imamovic A."/>
            <person name="Larimer J."/>
            <person name="McCowen C."/>
            <person name="Montmayeur A."/>
            <person name="Murphy C."/>
            <person name="Neiman D."/>
            <person name="Pearson M."/>
            <person name="Priest M."/>
            <person name="Roberts A."/>
            <person name="Saif S."/>
            <person name="Shea T."/>
            <person name="Sisk P."/>
            <person name="Sykes S."/>
            <person name="Wortman J."/>
            <person name="Nusbaum C."/>
            <person name="Birren B."/>
        </authorList>
    </citation>
    <scope>NUCLEOTIDE SEQUENCE [LARGE SCALE GENOMIC DNA]</scope>
    <source>
        <strain evidence="1 2">VS20</strain>
    </source>
</reference>
<protein>
    <submittedName>
        <fullName evidence="1">Uncharacterized protein</fullName>
    </submittedName>
</protein>
<dbReference type="InParanoid" id="T0PVI5"/>
<dbReference type="Proteomes" id="UP000030762">
    <property type="component" value="Unassembled WGS sequence"/>
</dbReference>
<dbReference type="OMA" id="VYVEHAV"/>
<sequence length="119" mass="12949">MNVSLPPLRSAVEAQDLLALKLCVPNATRQAIDAAMFLAIERGHLGVVLSLLEHTRVRYVYVEHAVACGQVRIALHLNQRAGDAVCAVTSPTTCPRNEKEDDRPAMWSLAKHLLSSPAV</sequence>
<name>T0PVI5_SAPDV</name>
<dbReference type="AlphaFoldDB" id="T0PVI5"/>
<dbReference type="GeneID" id="19956600"/>